<keyword evidence="2" id="KW-0808">Transferase</keyword>
<sequence>MNIVPELDLSPAEHLAIKHLRNAAFPEHRSDQSYYKQLPHYRALEFQGTKLIGYMGLDYRVMNLNEQPTKVLGIIDLCVDTDFQGKGVASTMLTRVTEYAQDKDVDFIILVADDPSLYLKNGFQCFEAEAAWLRVHEHKNYGVAEERLNDLYVKPLRGQIVTKGALDWLGYMY</sequence>
<protein>
    <submittedName>
        <fullName evidence="2">Acetyltransferase</fullName>
    </submittedName>
</protein>
<evidence type="ECO:0000313" key="3">
    <source>
        <dbReference type="Proteomes" id="UP000031586"/>
    </source>
</evidence>
<evidence type="ECO:0000259" key="1">
    <source>
        <dbReference type="PROSITE" id="PS51186"/>
    </source>
</evidence>
<dbReference type="GO" id="GO:0016747">
    <property type="term" value="F:acyltransferase activity, transferring groups other than amino-acyl groups"/>
    <property type="evidence" value="ECO:0007669"/>
    <property type="project" value="InterPro"/>
</dbReference>
<evidence type="ECO:0000313" key="2">
    <source>
        <dbReference type="EMBL" id="KIF51943.1"/>
    </source>
</evidence>
<organism evidence="2 3">
    <name type="scientific">Vibrio owensii CAIM 1854 = LMG 25443</name>
    <dbReference type="NCBI Taxonomy" id="1229493"/>
    <lineage>
        <taxon>Bacteria</taxon>
        <taxon>Pseudomonadati</taxon>
        <taxon>Pseudomonadota</taxon>
        <taxon>Gammaproteobacteria</taxon>
        <taxon>Vibrionales</taxon>
        <taxon>Vibrionaceae</taxon>
        <taxon>Vibrio</taxon>
    </lineage>
</organism>
<gene>
    <name evidence="2" type="ORF">H735_17495</name>
</gene>
<feature type="domain" description="N-acetyltransferase" evidence="1">
    <location>
        <begin position="4"/>
        <end position="142"/>
    </location>
</feature>
<dbReference type="Proteomes" id="UP000031586">
    <property type="component" value="Unassembled WGS sequence"/>
</dbReference>
<dbReference type="RefSeq" id="WP_020196296.1">
    <property type="nucleotide sequence ID" value="NZ_BAOH01000051.1"/>
</dbReference>
<dbReference type="CDD" id="cd04301">
    <property type="entry name" value="NAT_SF"/>
    <property type="match status" value="1"/>
</dbReference>
<dbReference type="Pfam" id="PF13527">
    <property type="entry name" value="Acetyltransf_9"/>
    <property type="match status" value="1"/>
</dbReference>
<dbReference type="InterPro" id="IPR016181">
    <property type="entry name" value="Acyl_CoA_acyltransferase"/>
</dbReference>
<accession>A0A0C1VQ09</accession>
<comment type="caution">
    <text evidence="2">The sequence shown here is derived from an EMBL/GenBank/DDBJ whole genome shotgun (WGS) entry which is preliminary data.</text>
</comment>
<reference evidence="2 3" key="1">
    <citation type="submission" date="2014-07" db="EMBL/GenBank/DDBJ databases">
        <title>Unique and conserved regions in Vibrio harveyi and related species in comparison with the shrimp pathogen Vibrio harveyi CAIM 1792.</title>
        <authorList>
            <person name="Espinoza-Valles I."/>
            <person name="Vora G."/>
            <person name="Leekitcharoenphon P."/>
            <person name="Ussery D."/>
            <person name="Hoj L."/>
            <person name="Gomez-Gil B."/>
        </authorList>
    </citation>
    <scope>NUCLEOTIDE SEQUENCE [LARGE SCALE GENOMIC DNA]</scope>
    <source>
        <strain evidence="3">CAIM 1854 / LMG 25443</strain>
    </source>
</reference>
<name>A0A0C1VQ09_9VIBR</name>
<dbReference type="Gene3D" id="3.40.630.30">
    <property type="match status" value="1"/>
</dbReference>
<dbReference type="AlphaFoldDB" id="A0A0C1VQ09"/>
<dbReference type="EMBL" id="JPRD01000028">
    <property type="protein sequence ID" value="KIF51943.1"/>
    <property type="molecule type" value="Genomic_DNA"/>
</dbReference>
<dbReference type="PATRIC" id="fig|1229493.5.peg.2656"/>
<dbReference type="InterPro" id="IPR000182">
    <property type="entry name" value="GNAT_dom"/>
</dbReference>
<dbReference type="PROSITE" id="PS51186">
    <property type="entry name" value="GNAT"/>
    <property type="match status" value="1"/>
</dbReference>
<dbReference type="SUPFAM" id="SSF55729">
    <property type="entry name" value="Acyl-CoA N-acyltransferases (Nat)"/>
    <property type="match status" value="1"/>
</dbReference>
<proteinExistence type="predicted"/>